<sequence>MPEPGGTPGLVDIARRWATRLADTGPADLPAADLERALLSVAEEASEHARGGRDSAMARFACLYAAMPCGVVLAGPDGVVLDANPAFTELLGVSTQDLAGTPLTELGAGARDVEALDSLVRDLEPGTRPRRREQVELGRGEDGPVVTNVTVAALPGDRPGAAYPVLFAEDISELNLVREALRKQNVQDPLTGLPNTKSFVAKLEACLAAPGDDRIALIYLDIDGFKVVNDGLGPGAGDEVLRHVARKLETVFAEEEAFLARLSGDGFAVLMRGRLDTAHVIDLVEYAMSELAEPVYIDDRGVGVNVSVGIVVQEARGHSQEDLRRAAEITLHRAKEAGRAQWMLFEEELDCHDRRRYGIGAVIGGGLENGQFDVEYQPTVKLDGSGEIAVVNAVLRWDHPEHGRLKDEEFYPLADTTGMTPSLGRWLLTKSMSDAAQWYHEFPAAPDLCVKLPTRLAIDPNLVGTIRDELERTSLPPRKLRICTDSRTLFDPRGEVPETLSVLADLDVKITLAISGASDLELVHTYKLPVGFAILSGPLVGALASEGPDADNARRHLSVLLERARELGINRIGAEGVHSAEHAERLRRIGIVAGRGRIYGGSASAEEIRSLIRPSR</sequence>
<name>A0ABW5W5C5_9PSEU</name>
<reference evidence="5" key="1">
    <citation type="journal article" date="2019" name="Int. J. Syst. Evol. Microbiol.">
        <title>The Global Catalogue of Microorganisms (GCM) 10K type strain sequencing project: providing services to taxonomists for standard genome sequencing and annotation.</title>
        <authorList>
            <consortium name="The Broad Institute Genomics Platform"/>
            <consortium name="The Broad Institute Genome Sequencing Center for Infectious Disease"/>
            <person name="Wu L."/>
            <person name="Ma J."/>
        </authorList>
    </citation>
    <scope>NUCLEOTIDE SEQUENCE [LARGE SCALE GENOMIC DNA]</scope>
    <source>
        <strain evidence="5">IBRC-M 10906</strain>
    </source>
</reference>
<evidence type="ECO:0000259" key="2">
    <source>
        <dbReference type="PROSITE" id="PS50883"/>
    </source>
</evidence>
<proteinExistence type="predicted"/>
<feature type="domain" description="PAS" evidence="1">
    <location>
        <begin position="56"/>
        <end position="100"/>
    </location>
</feature>
<dbReference type="NCBIfam" id="TIGR00254">
    <property type="entry name" value="GGDEF"/>
    <property type="match status" value="1"/>
</dbReference>
<dbReference type="InterPro" id="IPR052155">
    <property type="entry name" value="Biofilm_reg_signaling"/>
</dbReference>
<dbReference type="InterPro" id="IPR001633">
    <property type="entry name" value="EAL_dom"/>
</dbReference>
<dbReference type="Pfam" id="PF13426">
    <property type="entry name" value="PAS_9"/>
    <property type="match status" value="1"/>
</dbReference>
<dbReference type="InterPro" id="IPR043128">
    <property type="entry name" value="Rev_trsase/Diguanyl_cyclase"/>
</dbReference>
<dbReference type="SMART" id="SM00267">
    <property type="entry name" value="GGDEF"/>
    <property type="match status" value="1"/>
</dbReference>
<dbReference type="CDD" id="cd01949">
    <property type="entry name" value="GGDEF"/>
    <property type="match status" value="1"/>
</dbReference>
<dbReference type="SUPFAM" id="SSF55073">
    <property type="entry name" value="Nucleotide cyclase"/>
    <property type="match status" value="1"/>
</dbReference>
<dbReference type="SMART" id="SM00091">
    <property type="entry name" value="PAS"/>
    <property type="match status" value="1"/>
</dbReference>
<dbReference type="RefSeq" id="WP_377388656.1">
    <property type="nucleotide sequence ID" value="NZ_JBHSAN010000014.1"/>
</dbReference>
<evidence type="ECO:0000313" key="4">
    <source>
        <dbReference type="EMBL" id="MFD2798664.1"/>
    </source>
</evidence>
<dbReference type="InterPro" id="IPR035919">
    <property type="entry name" value="EAL_sf"/>
</dbReference>
<dbReference type="CDD" id="cd00130">
    <property type="entry name" value="PAS"/>
    <property type="match status" value="1"/>
</dbReference>
<dbReference type="PROSITE" id="PS50887">
    <property type="entry name" value="GGDEF"/>
    <property type="match status" value="1"/>
</dbReference>
<dbReference type="EC" id="2.7.7.65" evidence="4"/>
<evidence type="ECO:0000259" key="3">
    <source>
        <dbReference type="PROSITE" id="PS50887"/>
    </source>
</evidence>
<dbReference type="Pfam" id="PF00990">
    <property type="entry name" value="GGDEF"/>
    <property type="match status" value="1"/>
</dbReference>
<feature type="domain" description="EAL" evidence="2">
    <location>
        <begin position="356"/>
        <end position="616"/>
    </location>
</feature>
<dbReference type="Proteomes" id="UP001597478">
    <property type="component" value="Unassembled WGS sequence"/>
</dbReference>
<dbReference type="SUPFAM" id="SSF55785">
    <property type="entry name" value="PYP-like sensor domain (PAS domain)"/>
    <property type="match status" value="1"/>
</dbReference>
<feature type="domain" description="GGDEF" evidence="3">
    <location>
        <begin position="213"/>
        <end position="347"/>
    </location>
</feature>
<organism evidence="4 5">
    <name type="scientific">Prauserella oleivorans</name>
    <dbReference type="NCBI Taxonomy" id="1478153"/>
    <lineage>
        <taxon>Bacteria</taxon>
        <taxon>Bacillati</taxon>
        <taxon>Actinomycetota</taxon>
        <taxon>Actinomycetes</taxon>
        <taxon>Pseudonocardiales</taxon>
        <taxon>Pseudonocardiaceae</taxon>
        <taxon>Prauserella</taxon>
    </lineage>
</organism>
<dbReference type="CDD" id="cd01948">
    <property type="entry name" value="EAL"/>
    <property type="match status" value="1"/>
</dbReference>
<dbReference type="PROSITE" id="PS50883">
    <property type="entry name" value="EAL"/>
    <property type="match status" value="1"/>
</dbReference>
<dbReference type="Pfam" id="PF00563">
    <property type="entry name" value="EAL"/>
    <property type="match status" value="1"/>
</dbReference>
<dbReference type="Gene3D" id="3.20.20.450">
    <property type="entry name" value="EAL domain"/>
    <property type="match status" value="1"/>
</dbReference>
<dbReference type="Gene3D" id="3.30.450.20">
    <property type="entry name" value="PAS domain"/>
    <property type="match status" value="1"/>
</dbReference>
<keyword evidence="5" id="KW-1185">Reference proteome</keyword>
<dbReference type="EMBL" id="JBHUOF010000005">
    <property type="protein sequence ID" value="MFD2798664.1"/>
    <property type="molecule type" value="Genomic_DNA"/>
</dbReference>
<comment type="caution">
    <text evidence="4">The sequence shown here is derived from an EMBL/GenBank/DDBJ whole genome shotgun (WGS) entry which is preliminary data.</text>
</comment>
<dbReference type="PANTHER" id="PTHR44757:SF2">
    <property type="entry name" value="BIOFILM ARCHITECTURE MAINTENANCE PROTEIN MBAA"/>
    <property type="match status" value="1"/>
</dbReference>
<keyword evidence="4" id="KW-0548">Nucleotidyltransferase</keyword>
<dbReference type="Gene3D" id="3.30.70.270">
    <property type="match status" value="1"/>
</dbReference>
<dbReference type="SUPFAM" id="SSF141868">
    <property type="entry name" value="EAL domain-like"/>
    <property type="match status" value="1"/>
</dbReference>
<gene>
    <name evidence="4" type="ORF">ACFS2C_04575</name>
</gene>
<dbReference type="PROSITE" id="PS50112">
    <property type="entry name" value="PAS"/>
    <property type="match status" value="1"/>
</dbReference>
<evidence type="ECO:0000313" key="5">
    <source>
        <dbReference type="Proteomes" id="UP001597478"/>
    </source>
</evidence>
<dbReference type="NCBIfam" id="TIGR00229">
    <property type="entry name" value="sensory_box"/>
    <property type="match status" value="1"/>
</dbReference>
<dbReference type="InterPro" id="IPR035965">
    <property type="entry name" value="PAS-like_dom_sf"/>
</dbReference>
<dbReference type="GO" id="GO:0052621">
    <property type="term" value="F:diguanylate cyclase activity"/>
    <property type="evidence" value="ECO:0007669"/>
    <property type="project" value="UniProtKB-EC"/>
</dbReference>
<accession>A0ABW5W5C5</accession>
<keyword evidence="4" id="KW-0808">Transferase</keyword>
<dbReference type="SMART" id="SM00052">
    <property type="entry name" value="EAL"/>
    <property type="match status" value="1"/>
</dbReference>
<dbReference type="InterPro" id="IPR029787">
    <property type="entry name" value="Nucleotide_cyclase"/>
</dbReference>
<dbReference type="InterPro" id="IPR000014">
    <property type="entry name" value="PAS"/>
</dbReference>
<evidence type="ECO:0000259" key="1">
    <source>
        <dbReference type="PROSITE" id="PS50112"/>
    </source>
</evidence>
<protein>
    <submittedName>
        <fullName evidence="4">Diguanylate cyclase domain-containing protein</fullName>
        <ecNumber evidence="4">2.7.7.65</ecNumber>
    </submittedName>
</protein>
<dbReference type="InterPro" id="IPR000160">
    <property type="entry name" value="GGDEF_dom"/>
</dbReference>
<dbReference type="PANTHER" id="PTHR44757">
    <property type="entry name" value="DIGUANYLATE CYCLASE DGCP"/>
    <property type="match status" value="1"/>
</dbReference>